<dbReference type="Gene3D" id="3.40.50.970">
    <property type="match status" value="1"/>
</dbReference>
<accession>A0A0F9CEQ1</accession>
<keyword evidence="3" id="KW-0786">Thiamine pyrophosphate</keyword>
<evidence type="ECO:0000313" key="5">
    <source>
        <dbReference type="EMBL" id="KKL04176.1"/>
    </source>
</evidence>
<comment type="caution">
    <text evidence="5">The sequence shown here is derived from an EMBL/GenBank/DDBJ whole genome shotgun (WGS) entry which is preliminary data.</text>
</comment>
<name>A0A0F9CEQ1_9ZZZZ</name>
<dbReference type="InterPro" id="IPR029061">
    <property type="entry name" value="THDP-binding"/>
</dbReference>
<dbReference type="PANTHER" id="PTHR43825:SF1">
    <property type="entry name" value="TRANSKETOLASE-LIKE PYRIMIDINE-BINDING DOMAIN-CONTAINING PROTEIN"/>
    <property type="match status" value="1"/>
</dbReference>
<protein>
    <recommendedName>
        <fullName evidence="4">Transketolase-like pyrimidine-binding domain-containing protein</fullName>
    </recommendedName>
</protein>
<proteinExistence type="inferred from homology"/>
<dbReference type="PANTHER" id="PTHR43825">
    <property type="entry name" value="PYRUVATE DEHYDROGENASE E1 COMPONENT"/>
    <property type="match status" value="1"/>
</dbReference>
<dbReference type="CDD" id="cd07033">
    <property type="entry name" value="TPP_PYR_DXS_TK_like"/>
    <property type="match status" value="1"/>
</dbReference>
<dbReference type="AlphaFoldDB" id="A0A0F9CEQ1"/>
<feature type="non-terminal residue" evidence="5">
    <location>
        <position position="131"/>
    </location>
</feature>
<feature type="domain" description="Transketolase-like pyrimidine-binding" evidence="4">
    <location>
        <begin position="8"/>
        <end position="131"/>
    </location>
</feature>
<evidence type="ECO:0000256" key="3">
    <source>
        <dbReference type="ARBA" id="ARBA00023052"/>
    </source>
</evidence>
<dbReference type="SUPFAM" id="SSF52518">
    <property type="entry name" value="Thiamin diphosphate-binding fold (THDP-binding)"/>
    <property type="match status" value="1"/>
</dbReference>
<sequence>MVKEVRTAATREALGPTLVKLAQEGLDIVVVDADLGVSTSAIKFGKEFPDRFITVGVTEQNMIGVAAGLAACGKIAFASSFAVFMPGHCFDQVRMAVAQPNLNVKLVASHGGIVTGEDGASAQALEDLSLM</sequence>
<evidence type="ECO:0000256" key="2">
    <source>
        <dbReference type="ARBA" id="ARBA00007131"/>
    </source>
</evidence>
<reference evidence="5" key="1">
    <citation type="journal article" date="2015" name="Nature">
        <title>Complex archaea that bridge the gap between prokaryotes and eukaryotes.</title>
        <authorList>
            <person name="Spang A."/>
            <person name="Saw J.H."/>
            <person name="Jorgensen S.L."/>
            <person name="Zaremba-Niedzwiedzka K."/>
            <person name="Martijn J."/>
            <person name="Lind A.E."/>
            <person name="van Eijk R."/>
            <person name="Schleper C."/>
            <person name="Guy L."/>
            <person name="Ettema T.J."/>
        </authorList>
    </citation>
    <scope>NUCLEOTIDE SEQUENCE</scope>
</reference>
<dbReference type="EMBL" id="LAZR01044635">
    <property type="protein sequence ID" value="KKL04176.1"/>
    <property type="molecule type" value="Genomic_DNA"/>
</dbReference>
<comment type="cofactor">
    <cofactor evidence="1">
        <name>thiamine diphosphate</name>
        <dbReference type="ChEBI" id="CHEBI:58937"/>
    </cofactor>
</comment>
<dbReference type="InterPro" id="IPR005475">
    <property type="entry name" value="Transketolase-like_Pyr-bd"/>
</dbReference>
<organism evidence="5">
    <name type="scientific">marine sediment metagenome</name>
    <dbReference type="NCBI Taxonomy" id="412755"/>
    <lineage>
        <taxon>unclassified sequences</taxon>
        <taxon>metagenomes</taxon>
        <taxon>ecological metagenomes</taxon>
    </lineage>
</organism>
<dbReference type="Pfam" id="PF02779">
    <property type="entry name" value="Transket_pyr"/>
    <property type="match status" value="1"/>
</dbReference>
<comment type="similarity">
    <text evidence="2">Belongs to the transketolase family.</text>
</comment>
<evidence type="ECO:0000259" key="4">
    <source>
        <dbReference type="SMART" id="SM00861"/>
    </source>
</evidence>
<dbReference type="InterPro" id="IPR051157">
    <property type="entry name" value="PDH/Transketolase"/>
</dbReference>
<evidence type="ECO:0000256" key="1">
    <source>
        <dbReference type="ARBA" id="ARBA00001964"/>
    </source>
</evidence>
<dbReference type="SMART" id="SM00861">
    <property type="entry name" value="Transket_pyr"/>
    <property type="match status" value="1"/>
</dbReference>
<gene>
    <name evidence="5" type="ORF">LCGC14_2618710</name>
</gene>
<dbReference type="FunFam" id="3.40.50.970:FF:000129">
    <property type="entry name" value="Transketolase"/>
    <property type="match status" value="1"/>
</dbReference>